<dbReference type="Proteomes" id="UP001172386">
    <property type="component" value="Unassembled WGS sequence"/>
</dbReference>
<dbReference type="EMBL" id="JAPDRQ010000005">
    <property type="protein sequence ID" value="KAJ9664051.1"/>
    <property type="molecule type" value="Genomic_DNA"/>
</dbReference>
<evidence type="ECO:0000313" key="1">
    <source>
        <dbReference type="EMBL" id="KAJ9664051.1"/>
    </source>
</evidence>
<comment type="caution">
    <text evidence="1">The sequence shown here is derived from an EMBL/GenBank/DDBJ whole genome shotgun (WGS) entry which is preliminary data.</text>
</comment>
<reference evidence="1" key="1">
    <citation type="submission" date="2022-10" db="EMBL/GenBank/DDBJ databases">
        <title>Culturing micro-colonial fungi from biological soil crusts in the Mojave desert and describing Neophaeococcomyces mojavensis, and introducing the new genera and species Taxawa tesnikishii.</title>
        <authorList>
            <person name="Kurbessoian T."/>
            <person name="Stajich J.E."/>
        </authorList>
    </citation>
    <scope>NUCLEOTIDE SEQUENCE</scope>
    <source>
        <strain evidence="1">JES_112</strain>
    </source>
</reference>
<accession>A0ACC3AKC2</accession>
<sequence>MAEVVGILGLIGSIVSILEGLGKVTTLLKRNVHKSSTMRKELVPVLGKLTAFTGVLHGLQLECELDESDSARLQVYEHIRAPLEASEKAAKTIMARLNQAISVGGISLAFGKVLNKETITALHILYQAKDVFDLALDADQRTLLKAIEKYVRTVAEDLRDMLAQEQLHYKDLRDDLKNIRSNEEKSSKARSKVDLLLWVSQVNYSSNYNAAKLHIFEDDQSGNWFLKSRKFEDWSKATSRAGLLVTGISGAGKTVLCSKAIGHVLHSRSPNWGKSNIIYFFFDFNDIFKQNVESMVRSLIYQLLAKADEVPEAVQKFYAKHQSTASVVSSPRSEEWQDILVALLRDTDQTFVFIDALDECADSESPILGGTIQRLFKEGGAHAKWLLTARPSARPLSFREEFGFENLHMEEGAVNRDIELHLKVRLQNDPKLSTFAPKAKEMIISSIVSASGGMFRYAQCQLNALSKLKDRRVKTIREALDTMPKSLQSTYSQILYDLHNSDEWPILERTLTLVSFSARPVTVKEVAEFAILEDRMTTIESEERFENFDDILCLVTSLIDIQDGHLTLAHKSVQEFLSAGPDTYFPRTLKDSYLYEGGDYYIAKRCLQYLSFPERPACEVKEYKDVKSPNAVHLARLLSEYPFLDYAASRWAYHVRSEEVRNLVSEDMQKTIPLIADPNLWKAWLLLQRADIWETRVQLARLLCEVSIRCTTLPNWACNFWKARQAYRFTTATAKSSHLDKKPSQKYQQGGNFLSLRVLSEVRKTAESQIPCAQNVTQICLEIQWKSLYSLAAILLEVALQTNLYSDLNLIWSNISSAKALLKHLESMLALSKYVATIMGEQYSAVIDQCLSIFKQPIDSGKMHAKFILEVQDDAMEMFHAPLQSMLKSGFRASCGPVNVKHKNKVQADVSKPSASERVTAIGSYMYYHKPASAMGYESPGTYASGYARAESAKLYEYSAISTPYYVRPSSCGVVGGPQTMLSVPAPYSEVLMVLPGNRLVEPLPLPLQLKQPLPIPGLPAAFSQSVPPRYSYRVKQQTPAIVMSNVLDLRHDSYRYMGDLAIESNHRGNTRKSHSKPSQGHSVYVCSMEDLLHKWMRLIDSGAKNVTSEQRLTWQKEAIGGEPFELVADEMRHTVEPKAALNVHQCPLTKQKSKYDSDNNALIYDSLELSMQKISVLAKDANEKTMEELACELMRQLRRESHGGTVSWGGYISNEERNRRKNEGGPFELPSP</sequence>
<evidence type="ECO:0000313" key="2">
    <source>
        <dbReference type="Proteomes" id="UP001172386"/>
    </source>
</evidence>
<proteinExistence type="predicted"/>
<name>A0ACC3AKC2_9EURO</name>
<keyword evidence="2" id="KW-1185">Reference proteome</keyword>
<organism evidence="1 2">
    <name type="scientific">Neophaeococcomyces mojaviensis</name>
    <dbReference type="NCBI Taxonomy" id="3383035"/>
    <lineage>
        <taxon>Eukaryota</taxon>
        <taxon>Fungi</taxon>
        <taxon>Dikarya</taxon>
        <taxon>Ascomycota</taxon>
        <taxon>Pezizomycotina</taxon>
        <taxon>Eurotiomycetes</taxon>
        <taxon>Chaetothyriomycetidae</taxon>
        <taxon>Chaetothyriales</taxon>
        <taxon>Chaetothyriales incertae sedis</taxon>
        <taxon>Neophaeococcomyces</taxon>
    </lineage>
</organism>
<protein>
    <submittedName>
        <fullName evidence="1">Uncharacterized protein</fullName>
    </submittedName>
</protein>
<gene>
    <name evidence="1" type="ORF">H2198_000554</name>
</gene>